<dbReference type="SUPFAM" id="SSF48498">
    <property type="entry name" value="Tetracyclin repressor-like, C-terminal domain"/>
    <property type="match status" value="1"/>
</dbReference>
<dbReference type="PANTHER" id="PTHR30055:SF239">
    <property type="entry name" value="TRANSCRIPTIONAL REGULATORY PROTEIN"/>
    <property type="match status" value="1"/>
</dbReference>
<dbReference type="PROSITE" id="PS50977">
    <property type="entry name" value="HTH_TETR_2"/>
    <property type="match status" value="1"/>
</dbReference>
<name>A0AAU7W833_9MICO</name>
<dbReference type="SUPFAM" id="SSF46689">
    <property type="entry name" value="Homeodomain-like"/>
    <property type="match status" value="1"/>
</dbReference>
<dbReference type="InterPro" id="IPR009057">
    <property type="entry name" value="Homeodomain-like_sf"/>
</dbReference>
<dbReference type="PANTHER" id="PTHR30055">
    <property type="entry name" value="HTH-TYPE TRANSCRIPTIONAL REGULATOR RUTR"/>
    <property type="match status" value="1"/>
</dbReference>
<sequence>MPRAGLSRDAVVAAALEFVDSAGVDGFDRLTLAAIAERTGVAVPSLYKHVTGLDEVRRGVALGAVQALRRSVDAEAVGRSGADALGAVARGIRTFARQHPGWYAAVQVAPALRAAAEASGGGWPERELAEESDGLLASLAAVLRGFGLPAEREVDAVRLLRSAVHGFVALELGGGFGLPDDLDRSFEVVVAAAVAGVERLSESA</sequence>
<evidence type="ECO:0000256" key="1">
    <source>
        <dbReference type="ARBA" id="ARBA00023015"/>
    </source>
</evidence>
<keyword evidence="2 4" id="KW-0238">DNA-binding</keyword>
<dbReference type="Pfam" id="PF00440">
    <property type="entry name" value="TetR_N"/>
    <property type="match status" value="1"/>
</dbReference>
<evidence type="ECO:0000313" key="6">
    <source>
        <dbReference type="EMBL" id="XBX81861.1"/>
    </source>
</evidence>
<gene>
    <name evidence="6" type="ORF">ABIQ69_14750</name>
</gene>
<dbReference type="InterPro" id="IPR025996">
    <property type="entry name" value="MT1864/Rv1816-like_C"/>
</dbReference>
<proteinExistence type="predicted"/>
<feature type="domain" description="HTH tetR-type" evidence="5">
    <location>
        <begin position="5"/>
        <end position="68"/>
    </location>
</feature>
<dbReference type="Gene3D" id="1.10.10.60">
    <property type="entry name" value="Homeodomain-like"/>
    <property type="match status" value="1"/>
</dbReference>
<evidence type="ECO:0000256" key="2">
    <source>
        <dbReference type="ARBA" id="ARBA00023125"/>
    </source>
</evidence>
<dbReference type="InterPro" id="IPR050109">
    <property type="entry name" value="HTH-type_TetR-like_transc_reg"/>
</dbReference>
<dbReference type="EMBL" id="CP158374">
    <property type="protein sequence ID" value="XBX81861.1"/>
    <property type="molecule type" value="Genomic_DNA"/>
</dbReference>
<accession>A0AAU7W833</accession>
<dbReference type="GO" id="GO:0000976">
    <property type="term" value="F:transcription cis-regulatory region binding"/>
    <property type="evidence" value="ECO:0007669"/>
    <property type="project" value="TreeGrafter"/>
</dbReference>
<reference evidence="6" key="1">
    <citation type="submission" date="2024-05" db="EMBL/GenBank/DDBJ databases">
        <authorList>
            <person name="Yu L."/>
        </authorList>
    </citation>
    <scope>NUCLEOTIDE SEQUENCE</scope>
    <source>
        <strain evidence="6">G08B096</strain>
    </source>
</reference>
<evidence type="ECO:0000256" key="4">
    <source>
        <dbReference type="PROSITE-ProRule" id="PRU00335"/>
    </source>
</evidence>
<dbReference type="AlphaFoldDB" id="A0AAU7W833"/>
<protein>
    <submittedName>
        <fullName evidence="6">WHG domain-containing protein</fullName>
    </submittedName>
</protein>
<keyword evidence="3" id="KW-0804">Transcription</keyword>
<dbReference type="Pfam" id="PF13305">
    <property type="entry name" value="TetR_C_33"/>
    <property type="match status" value="1"/>
</dbReference>
<dbReference type="GO" id="GO:0003700">
    <property type="term" value="F:DNA-binding transcription factor activity"/>
    <property type="evidence" value="ECO:0007669"/>
    <property type="project" value="TreeGrafter"/>
</dbReference>
<evidence type="ECO:0000256" key="3">
    <source>
        <dbReference type="ARBA" id="ARBA00023163"/>
    </source>
</evidence>
<dbReference type="InterPro" id="IPR001647">
    <property type="entry name" value="HTH_TetR"/>
</dbReference>
<organism evidence="6">
    <name type="scientific">Agromyces sp. G08B096</name>
    <dbReference type="NCBI Taxonomy" id="3156399"/>
    <lineage>
        <taxon>Bacteria</taxon>
        <taxon>Bacillati</taxon>
        <taxon>Actinomycetota</taxon>
        <taxon>Actinomycetes</taxon>
        <taxon>Micrococcales</taxon>
        <taxon>Microbacteriaceae</taxon>
        <taxon>Agromyces</taxon>
    </lineage>
</organism>
<dbReference type="InterPro" id="IPR036271">
    <property type="entry name" value="Tet_transcr_reg_TetR-rel_C_sf"/>
</dbReference>
<dbReference type="RefSeq" id="WP_350347883.1">
    <property type="nucleotide sequence ID" value="NZ_CP158374.1"/>
</dbReference>
<evidence type="ECO:0000259" key="5">
    <source>
        <dbReference type="PROSITE" id="PS50977"/>
    </source>
</evidence>
<dbReference type="Gene3D" id="1.10.357.10">
    <property type="entry name" value="Tetracycline Repressor, domain 2"/>
    <property type="match status" value="1"/>
</dbReference>
<feature type="DNA-binding region" description="H-T-H motif" evidence="4">
    <location>
        <begin position="31"/>
        <end position="50"/>
    </location>
</feature>
<keyword evidence="1" id="KW-0805">Transcription regulation</keyword>